<dbReference type="GO" id="GO:0016853">
    <property type="term" value="F:isomerase activity"/>
    <property type="evidence" value="ECO:0007669"/>
    <property type="project" value="UniProtKB-KW"/>
</dbReference>
<gene>
    <name evidence="2" type="ORF">SAMN04490248_10417</name>
</gene>
<feature type="domain" description="Xylose isomerase-like TIM barrel" evidence="1">
    <location>
        <begin position="62"/>
        <end position="266"/>
    </location>
</feature>
<keyword evidence="3" id="KW-1185">Reference proteome</keyword>
<dbReference type="SUPFAM" id="SSF51658">
    <property type="entry name" value="Xylose isomerase-like"/>
    <property type="match status" value="1"/>
</dbReference>
<proteinExistence type="predicted"/>
<protein>
    <submittedName>
        <fullName evidence="2">Sugar phosphate isomerase/epimerase</fullName>
    </submittedName>
</protein>
<keyword evidence="2" id="KW-0413">Isomerase</keyword>
<dbReference type="InterPro" id="IPR050312">
    <property type="entry name" value="IolE/XylAMocC-like"/>
</dbReference>
<accession>A0A1H8NUZ8</accession>
<dbReference type="InterPro" id="IPR036237">
    <property type="entry name" value="Xyl_isomerase-like_sf"/>
</dbReference>
<name>A0A1H8NUZ8_9RHOB</name>
<dbReference type="Pfam" id="PF01261">
    <property type="entry name" value="AP_endonuc_2"/>
    <property type="match status" value="1"/>
</dbReference>
<dbReference type="Gene3D" id="3.20.20.150">
    <property type="entry name" value="Divalent-metal-dependent TIM barrel enzymes"/>
    <property type="match status" value="1"/>
</dbReference>
<evidence type="ECO:0000313" key="2">
    <source>
        <dbReference type="EMBL" id="SEO33456.1"/>
    </source>
</evidence>
<reference evidence="2 3" key="1">
    <citation type="submission" date="2016-10" db="EMBL/GenBank/DDBJ databases">
        <authorList>
            <person name="de Groot N.N."/>
        </authorList>
    </citation>
    <scope>NUCLEOTIDE SEQUENCE [LARGE SCALE GENOMIC DNA]</scope>
    <source>
        <strain evidence="2 3">DSM 27842</strain>
    </source>
</reference>
<sequence length="271" mass="30157">MSELPIVGAQLSVLDLDRHRDWLFEKDRDLELPEFCMADILASPDACIDMARSRLDGWQGRLGIHGPFSGFELDVKDKEIRAVVQKRLDQALDVCGRLGAQQMVIHSPFDHWDHHNLDNSTRSRTTRVSACLDTLKPALARAEDMGVTMVLENIQDCDPEVRAAVVRAADCPALRLSVDVGHAHWAHVICGAPPADRYIQAAGEALGHVHLQDSDGYADRHWPLGRGNIQWFAMFEALKGIKSEPHLIVEINDFSQVAESVAHLERLGLAQ</sequence>
<dbReference type="PANTHER" id="PTHR12110">
    <property type="entry name" value="HYDROXYPYRUVATE ISOMERASE"/>
    <property type="match status" value="1"/>
</dbReference>
<dbReference type="InterPro" id="IPR013022">
    <property type="entry name" value="Xyl_isomerase-like_TIM-brl"/>
</dbReference>
<dbReference type="RefSeq" id="WP_093115978.1">
    <property type="nucleotide sequence ID" value="NZ_FODS01000004.1"/>
</dbReference>
<dbReference type="PANTHER" id="PTHR12110:SF53">
    <property type="entry name" value="BLR5974 PROTEIN"/>
    <property type="match status" value="1"/>
</dbReference>
<dbReference type="EMBL" id="FODS01000004">
    <property type="protein sequence ID" value="SEO33456.1"/>
    <property type="molecule type" value="Genomic_DNA"/>
</dbReference>
<dbReference type="AlphaFoldDB" id="A0A1H8NUZ8"/>
<organism evidence="2 3">
    <name type="scientific">Salinihabitans flavidus</name>
    <dbReference type="NCBI Taxonomy" id="569882"/>
    <lineage>
        <taxon>Bacteria</taxon>
        <taxon>Pseudomonadati</taxon>
        <taxon>Pseudomonadota</taxon>
        <taxon>Alphaproteobacteria</taxon>
        <taxon>Rhodobacterales</taxon>
        <taxon>Roseobacteraceae</taxon>
        <taxon>Salinihabitans</taxon>
    </lineage>
</organism>
<evidence type="ECO:0000313" key="3">
    <source>
        <dbReference type="Proteomes" id="UP000198893"/>
    </source>
</evidence>
<dbReference type="STRING" id="569882.SAMN04490248_10417"/>
<dbReference type="Proteomes" id="UP000198893">
    <property type="component" value="Unassembled WGS sequence"/>
</dbReference>
<dbReference type="OrthoDB" id="7245925at2"/>
<evidence type="ECO:0000259" key="1">
    <source>
        <dbReference type="Pfam" id="PF01261"/>
    </source>
</evidence>